<evidence type="ECO:0000313" key="8">
    <source>
        <dbReference type="Proteomes" id="UP000319160"/>
    </source>
</evidence>
<dbReference type="EMBL" id="VFLP01000027">
    <property type="protein sequence ID" value="TRX93753.1"/>
    <property type="molecule type" value="Genomic_DNA"/>
</dbReference>
<comment type="caution">
    <text evidence="7">The sequence shown here is derived from an EMBL/GenBank/DDBJ whole genome shotgun (WGS) entry which is preliminary data.</text>
</comment>
<dbReference type="SMART" id="SM00382">
    <property type="entry name" value="AAA"/>
    <property type="match status" value="1"/>
</dbReference>
<keyword evidence="2" id="KW-0547">Nucleotide-binding</keyword>
<accession>A0A553I0M1</accession>
<dbReference type="GO" id="GO:0005524">
    <property type="term" value="F:ATP binding"/>
    <property type="evidence" value="ECO:0007669"/>
    <property type="project" value="UniProtKB-KW"/>
</dbReference>
<feature type="domain" description="AAA+ ATPase" evidence="6">
    <location>
        <begin position="663"/>
        <end position="799"/>
    </location>
</feature>
<keyword evidence="8" id="KW-1185">Reference proteome</keyword>
<dbReference type="PANTHER" id="PTHR43392">
    <property type="entry name" value="AAA-TYPE ATPASE FAMILY PROTEIN / ANKYRIN REPEAT FAMILY PROTEIN"/>
    <property type="match status" value="1"/>
</dbReference>
<keyword evidence="3" id="KW-0067">ATP-binding</keyword>
<dbReference type="AlphaFoldDB" id="A0A553I0M1"/>
<evidence type="ECO:0000259" key="6">
    <source>
        <dbReference type="SMART" id="SM00382"/>
    </source>
</evidence>
<dbReference type="CDD" id="cd00009">
    <property type="entry name" value="AAA"/>
    <property type="match status" value="1"/>
</dbReference>
<feature type="region of interest" description="Disordered" evidence="5">
    <location>
        <begin position="941"/>
        <end position="981"/>
    </location>
</feature>
<feature type="compositionally biased region" description="Basic and acidic residues" evidence="5">
    <location>
        <begin position="972"/>
        <end position="981"/>
    </location>
</feature>
<dbReference type="InterPro" id="IPR027417">
    <property type="entry name" value="P-loop_NTPase"/>
</dbReference>
<feature type="compositionally biased region" description="Polar residues" evidence="5">
    <location>
        <begin position="941"/>
        <end position="951"/>
    </location>
</feature>
<feature type="compositionally biased region" description="Low complexity" evidence="5">
    <location>
        <begin position="901"/>
        <end position="916"/>
    </location>
</feature>
<dbReference type="PRINTS" id="PR00819">
    <property type="entry name" value="CBXCFQXSUPER"/>
</dbReference>
<proteinExistence type="inferred from homology"/>
<dbReference type="InterPro" id="IPR041627">
    <property type="entry name" value="AAA_lid_6"/>
</dbReference>
<dbReference type="STRING" id="2512241.A0A553I0M1"/>
<organism evidence="7 8">
    <name type="scientific">Xylaria flabelliformis</name>
    <dbReference type="NCBI Taxonomy" id="2512241"/>
    <lineage>
        <taxon>Eukaryota</taxon>
        <taxon>Fungi</taxon>
        <taxon>Dikarya</taxon>
        <taxon>Ascomycota</taxon>
        <taxon>Pezizomycotina</taxon>
        <taxon>Sordariomycetes</taxon>
        <taxon>Xylariomycetidae</taxon>
        <taxon>Xylariales</taxon>
        <taxon>Xylariaceae</taxon>
        <taxon>Xylaria</taxon>
    </lineage>
</organism>
<feature type="coiled-coil region" evidence="4">
    <location>
        <begin position="1001"/>
        <end position="1033"/>
    </location>
</feature>
<feature type="compositionally biased region" description="Polar residues" evidence="5">
    <location>
        <begin position="1"/>
        <end position="13"/>
    </location>
</feature>
<feature type="compositionally biased region" description="Basic residues" evidence="5">
    <location>
        <begin position="28"/>
        <end position="39"/>
    </location>
</feature>
<dbReference type="OrthoDB" id="2423195at2759"/>
<evidence type="ECO:0000313" key="7">
    <source>
        <dbReference type="EMBL" id="TRX93753.1"/>
    </source>
</evidence>
<dbReference type="InterPro" id="IPR050773">
    <property type="entry name" value="CbxX/CfxQ_RuBisCO_ESX"/>
</dbReference>
<dbReference type="FunFam" id="1.10.8.60:FF:000160">
    <property type="entry name" value="WGS project CABT00000000 data, contig 2.55"/>
    <property type="match status" value="1"/>
</dbReference>
<feature type="region of interest" description="Disordered" evidence="5">
    <location>
        <begin position="1"/>
        <end position="78"/>
    </location>
</feature>
<keyword evidence="4" id="KW-0175">Coiled coil</keyword>
<evidence type="ECO:0000256" key="2">
    <source>
        <dbReference type="ARBA" id="ARBA00022741"/>
    </source>
</evidence>
<dbReference type="Gene3D" id="1.10.8.60">
    <property type="match status" value="2"/>
</dbReference>
<comment type="similarity">
    <text evidence="1">Belongs to the CbxX/CfxQ family.</text>
</comment>
<dbReference type="PANTHER" id="PTHR43392:SF2">
    <property type="entry name" value="AAA-TYPE ATPASE FAMILY PROTEIN _ ANKYRIN REPEAT FAMILY PROTEIN"/>
    <property type="match status" value="1"/>
</dbReference>
<protein>
    <recommendedName>
        <fullName evidence="6">AAA+ ATPase domain-containing protein</fullName>
    </recommendedName>
</protein>
<dbReference type="InterPro" id="IPR003959">
    <property type="entry name" value="ATPase_AAA_core"/>
</dbReference>
<evidence type="ECO:0000256" key="3">
    <source>
        <dbReference type="ARBA" id="ARBA00022840"/>
    </source>
</evidence>
<evidence type="ECO:0000256" key="5">
    <source>
        <dbReference type="SAM" id="MobiDB-lite"/>
    </source>
</evidence>
<dbReference type="GO" id="GO:0016887">
    <property type="term" value="F:ATP hydrolysis activity"/>
    <property type="evidence" value="ECO:0007669"/>
    <property type="project" value="InterPro"/>
</dbReference>
<evidence type="ECO:0000256" key="1">
    <source>
        <dbReference type="ARBA" id="ARBA00010378"/>
    </source>
</evidence>
<dbReference type="InterPro" id="IPR003593">
    <property type="entry name" value="AAA+_ATPase"/>
</dbReference>
<reference evidence="8" key="1">
    <citation type="submission" date="2019-06" db="EMBL/GenBank/DDBJ databases">
        <title>Draft genome sequence of the griseofulvin-producing fungus Xylaria cubensis strain G536.</title>
        <authorList>
            <person name="Mead M.E."/>
            <person name="Raja H.A."/>
            <person name="Steenwyk J.L."/>
            <person name="Knowles S.L."/>
            <person name="Oberlies N.H."/>
            <person name="Rokas A."/>
        </authorList>
    </citation>
    <scope>NUCLEOTIDE SEQUENCE [LARGE SCALE GENOMIC DNA]</scope>
    <source>
        <strain evidence="8">G536</strain>
    </source>
</reference>
<evidence type="ECO:0000256" key="4">
    <source>
        <dbReference type="SAM" id="Coils"/>
    </source>
</evidence>
<dbReference type="Pfam" id="PF17866">
    <property type="entry name" value="AAA_lid_6"/>
    <property type="match status" value="1"/>
</dbReference>
<sequence>MKDQMTSQLTEQAMCQDGDGIDLEQRWRQKQRRLPRRKATQSESSRCCSISPHPHDVTDWDFDDDAGPSSYELSSTNKQFEPTYSSAKQEWIDRKTRGSETNTILDELMEYEGLEQVKQQFLDIKSKIDISKEQGRQLSSERFNIVFQGNPGTESLGALQVEDWAHETTSGMEVVNEGPGEIARKIDRMFKFGKDGGILIIDEAYQLVSPQAGLVGRSALDIILTMMEKNVGKLAIVFLGYKDEMESFFEHNPGLSSRIPYTMEFNDLTNYELLKILSKQVADRYDGRMEVEGGMAGLYMRCAIRRLAAGRGMKGFGNARAIHNLLNHVMTRQGRRLVKERREDGKPNSYLLTKEDLLGPDPSTAQRTSQAWAELQDLVGLEQVKESVKCLIDTISINYNRELHELRPIAFSLNQIFIGNPVVLKTPADFIGDSLGKSEVQTKRILEASLGKVLVVDEAYMLDPGNINGGQNEFKSGVIDTFVSVVQGLPCEDRCIIFVGYEDRMRAMFRNANSGLSRRFPIEQPFRFKSFTSEQLLAILQSKMNDQHLFYTNEALTAANEIFNKELMRGNHTNAGIVDRVLETAKSNYLRRILKLPINPDNPNPRFQGTDFNPDSPKITQAEYQQVMQGRIDDTIINQLMSYRNRYRKARERGRNPEKLGIIPTRFIIHGPPGTGKTTTSHLMAELFFELGYLSLPEVVEYSATDLIGQYVGHTSHKTREKLKDGLGRLIYIKNAHRLLSGLYETQAVDELTQFLSQPAHQRSTIVILGSDTEGLGQLMKRSSLFDLFSEEIAFKNIPSAACMALLTRELECHGLGAEFSFLSDSSSPEYEQAKKLFFDMQSMPGWANAHDVRHIARQITGRFFELDGTDALQSKTQLSILVIGCMDKVIKQKKARVGKSGSRSYSSSQQERQSSWDVEGKASSFTELNKYRRDADIKVDTNQMTRGSPSRNERATAEAPLQRTKTMHPQTHHEQRQNKVDKVVTATHKESVADDVWNQLQEAKKAASKKRADFEELERRRQEAANEMLREEGPESDQLRKEYEAINKEYMVARPLIRQEEKIQYALRKLGRCPVGFEWTHVSGGYRCEAGVCFVSDAEVRDMVDTSE</sequence>
<dbReference type="Proteomes" id="UP000319160">
    <property type="component" value="Unassembled WGS sequence"/>
</dbReference>
<dbReference type="Pfam" id="PF00004">
    <property type="entry name" value="AAA"/>
    <property type="match status" value="1"/>
</dbReference>
<gene>
    <name evidence="7" type="ORF">FHL15_005429</name>
</gene>
<feature type="region of interest" description="Disordered" evidence="5">
    <location>
        <begin position="897"/>
        <end position="921"/>
    </location>
</feature>
<dbReference type="SUPFAM" id="SSF52540">
    <property type="entry name" value="P-loop containing nucleoside triphosphate hydrolases"/>
    <property type="match status" value="3"/>
</dbReference>
<dbReference type="InterPro" id="IPR000641">
    <property type="entry name" value="CbxX/CfxQ"/>
</dbReference>
<dbReference type="Gene3D" id="3.40.50.300">
    <property type="entry name" value="P-loop containing nucleotide triphosphate hydrolases"/>
    <property type="match status" value="3"/>
</dbReference>
<name>A0A553I0M1_9PEZI</name>